<evidence type="ECO:0000313" key="5">
    <source>
        <dbReference type="Proteomes" id="UP000517765"/>
    </source>
</evidence>
<sequence length="388" mass="41551">MDLAFLNPVLDEAGPWASVYMAGAQPGPGAESQQELTAREARSRLDSQGADGATCDAVFAALREPRPEHPGVAVFAREGGVRLTVPLREPPPLPETHWTPVPHLTPLMERIAEPHTCLVAYVDKQGADFELRRAGGVGQEAGGVTGRDWPLTRTPTVDWSERRFQLSVENTWEQNAAEIASGVAQTVEETGADVVLLVGDPRQRRSVHDKLPTALNASVVETRHGGRAEGSQSRLLDEEIEELIVEQRHRRNAEALERFRMGRAEHNGGVTAVEGVPALVEAAREHRVETLLLRPGGSDLQREVWIGRGPDQVAVRRTDARYLGEPEPASARADDALLRSVAATGGDVVVLTEEEAGTEDVPVGGLGAVLRWAEGNGGDSPGGNAAAA</sequence>
<evidence type="ECO:0000313" key="6">
    <source>
        <dbReference type="Proteomes" id="UP000525686"/>
    </source>
</evidence>
<dbReference type="Proteomes" id="UP000517765">
    <property type="component" value="Unassembled WGS sequence"/>
</dbReference>
<protein>
    <recommendedName>
        <fullName evidence="7">Peptide chain release factor 1</fullName>
    </recommendedName>
</protein>
<dbReference type="Pfam" id="PF18844">
    <property type="entry name" value="baeRF_family2"/>
    <property type="match status" value="1"/>
</dbReference>
<reference evidence="5 6" key="2">
    <citation type="submission" date="2020-05" db="EMBL/GenBank/DDBJ databases">
        <title>Classification of alakaliphilic streptomycetes isolated from an alkaline soil next to Lonar Crater, India and a proposal for the recognition of Streptomyces alkaliterrae sp. nov.</title>
        <authorList>
            <person name="Golinska P."/>
        </authorList>
    </citation>
    <scope>NUCLEOTIDE SEQUENCE [LARGE SCALE GENOMIC DNA]</scope>
    <source>
        <strain evidence="6">OF3</strain>
        <strain evidence="5">OF8</strain>
    </source>
</reference>
<dbReference type="EMBL" id="VJYK02000154">
    <property type="protein sequence ID" value="MQS03269.1"/>
    <property type="molecule type" value="Genomic_DNA"/>
</dbReference>
<dbReference type="OrthoDB" id="5179393at2"/>
<name>A0A5P0YXQ6_9ACTN</name>
<keyword evidence="4" id="KW-1185">Reference proteome</keyword>
<reference evidence="1" key="3">
    <citation type="journal article" name="Syst. Appl. Microbiol.">
        <title>Streptomyces alkaliterrae sp. nov., isolated from an alkaline soil, and emended descriptions of Streptomyces alkaliphilus, Streptomyces calidiresistens and Streptomyces durbertensis.</title>
        <authorList>
            <person name="Swiecimska M."/>
            <person name="Golinska P."/>
            <person name="Nouioui I."/>
            <person name="Wypij M."/>
            <person name="Rai M."/>
            <person name="Sangal V."/>
            <person name="Goodfellow M."/>
        </authorList>
    </citation>
    <scope>NUCLEOTIDE SEQUENCE</scope>
    <source>
        <strain evidence="1">OF3</strain>
        <strain evidence="2">OF8</strain>
    </source>
</reference>
<dbReference type="EMBL" id="JABJWZ010000053">
    <property type="protein sequence ID" value="MBB1253452.1"/>
    <property type="molecule type" value="Genomic_DNA"/>
</dbReference>
<comment type="caution">
    <text evidence="3">The sequence shown here is derived from an EMBL/GenBank/DDBJ whole genome shotgun (WGS) entry which is preliminary data.</text>
</comment>
<dbReference type="AlphaFoldDB" id="A0A5P0YXQ6"/>
<reference evidence="3 4" key="1">
    <citation type="submission" date="2019-10" db="EMBL/GenBank/DDBJ databases">
        <title>Streptomyces sp. nov., a novel actinobacterium isolated from alkaline environment.</title>
        <authorList>
            <person name="Golinska P."/>
        </authorList>
    </citation>
    <scope>NUCLEOTIDE SEQUENCE [LARGE SCALE GENOMIC DNA]</scope>
    <source>
        <strain evidence="3 4">OF1</strain>
    </source>
</reference>
<proteinExistence type="predicted"/>
<evidence type="ECO:0000313" key="4">
    <source>
        <dbReference type="Proteomes" id="UP000320857"/>
    </source>
</evidence>
<dbReference type="EMBL" id="JABJXA010000052">
    <property type="protein sequence ID" value="MBB1259418.1"/>
    <property type="molecule type" value="Genomic_DNA"/>
</dbReference>
<organism evidence="3 4">
    <name type="scientific">Streptomyces alkaliterrae</name>
    <dbReference type="NCBI Taxonomy" id="2213162"/>
    <lineage>
        <taxon>Bacteria</taxon>
        <taxon>Bacillati</taxon>
        <taxon>Actinomycetota</taxon>
        <taxon>Actinomycetes</taxon>
        <taxon>Kitasatosporales</taxon>
        <taxon>Streptomycetaceae</taxon>
        <taxon>Streptomyces</taxon>
    </lineage>
</organism>
<accession>A0A5P0YXQ6</accession>
<evidence type="ECO:0000313" key="1">
    <source>
        <dbReference type="EMBL" id="MBB1253452.1"/>
    </source>
</evidence>
<gene>
    <name evidence="3" type="ORF">FNX44_015590</name>
    <name evidence="1" type="ORF">H3146_08710</name>
    <name evidence="2" type="ORF">H3147_11295</name>
</gene>
<evidence type="ECO:0008006" key="7">
    <source>
        <dbReference type="Google" id="ProtNLM"/>
    </source>
</evidence>
<dbReference type="Proteomes" id="UP000320857">
    <property type="component" value="Unassembled WGS sequence"/>
</dbReference>
<dbReference type="InterPro" id="IPR040701">
    <property type="entry name" value="Bact_RF_family2"/>
</dbReference>
<dbReference type="RefSeq" id="WP_143648848.1">
    <property type="nucleotide sequence ID" value="NZ_JABJWZ010000053.1"/>
</dbReference>
<dbReference type="Proteomes" id="UP000525686">
    <property type="component" value="Unassembled WGS sequence"/>
</dbReference>
<evidence type="ECO:0000313" key="3">
    <source>
        <dbReference type="EMBL" id="MQS03269.1"/>
    </source>
</evidence>
<evidence type="ECO:0000313" key="2">
    <source>
        <dbReference type="EMBL" id="MBB1259418.1"/>
    </source>
</evidence>